<protein>
    <submittedName>
        <fullName evidence="2">Uncharacterized protein</fullName>
    </submittedName>
</protein>
<dbReference type="Proteomes" id="UP000677228">
    <property type="component" value="Unassembled WGS sequence"/>
</dbReference>
<accession>A0A8S2QNK9</accession>
<evidence type="ECO:0000313" key="2">
    <source>
        <dbReference type="EMBL" id="CAF4116011.1"/>
    </source>
</evidence>
<proteinExistence type="predicted"/>
<dbReference type="EMBL" id="CAJOBA010041535">
    <property type="protein sequence ID" value="CAF4116011.1"/>
    <property type="molecule type" value="Genomic_DNA"/>
</dbReference>
<dbReference type="Proteomes" id="UP000682733">
    <property type="component" value="Unassembled WGS sequence"/>
</dbReference>
<organism evidence="2 3">
    <name type="scientific">Didymodactylos carnosus</name>
    <dbReference type="NCBI Taxonomy" id="1234261"/>
    <lineage>
        <taxon>Eukaryota</taxon>
        <taxon>Metazoa</taxon>
        <taxon>Spiralia</taxon>
        <taxon>Gnathifera</taxon>
        <taxon>Rotifera</taxon>
        <taxon>Eurotatoria</taxon>
        <taxon>Bdelloidea</taxon>
        <taxon>Philodinida</taxon>
        <taxon>Philodinidae</taxon>
        <taxon>Didymodactylos</taxon>
    </lineage>
</organism>
<evidence type="ECO:0000313" key="1">
    <source>
        <dbReference type="EMBL" id="CAF1308559.1"/>
    </source>
</evidence>
<name>A0A8S2QNK9_9BILA</name>
<dbReference type="EMBL" id="CAJNOK010019949">
    <property type="protein sequence ID" value="CAF1308559.1"/>
    <property type="molecule type" value="Genomic_DNA"/>
</dbReference>
<gene>
    <name evidence="1" type="ORF">OVA965_LOCUS28873</name>
    <name evidence="2" type="ORF">TMI583_LOCUS29637</name>
</gene>
<dbReference type="AlphaFoldDB" id="A0A8S2QNK9"/>
<sequence length="153" mass="17415">MLRHIQHTFPYASSPFFLVYTIINDGRKREIREKREYSDHVKASCTLQEKQKTAAQLSYNYNFQSNKAKIVVDNLIFESTFVIPFHLAYTPLCESESCQSELKDGCQQRFSARIGAAIVFTFTDDNGHLFTFKASLSDASGLQSDAESKTLHS</sequence>
<evidence type="ECO:0000313" key="3">
    <source>
        <dbReference type="Proteomes" id="UP000682733"/>
    </source>
</evidence>
<comment type="caution">
    <text evidence="2">The sequence shown here is derived from an EMBL/GenBank/DDBJ whole genome shotgun (WGS) entry which is preliminary data.</text>
</comment>
<reference evidence="2" key="1">
    <citation type="submission" date="2021-02" db="EMBL/GenBank/DDBJ databases">
        <authorList>
            <person name="Nowell W R."/>
        </authorList>
    </citation>
    <scope>NUCLEOTIDE SEQUENCE</scope>
</reference>